<dbReference type="PANTHER" id="PTHR33116:SF78">
    <property type="entry name" value="OS12G0587133 PROTEIN"/>
    <property type="match status" value="1"/>
</dbReference>
<organism evidence="2 3">
    <name type="scientific">Lithospermum erythrorhizon</name>
    <name type="common">Purple gromwell</name>
    <name type="synonym">Lithospermum officinale var. erythrorhizon</name>
    <dbReference type="NCBI Taxonomy" id="34254"/>
    <lineage>
        <taxon>Eukaryota</taxon>
        <taxon>Viridiplantae</taxon>
        <taxon>Streptophyta</taxon>
        <taxon>Embryophyta</taxon>
        <taxon>Tracheophyta</taxon>
        <taxon>Spermatophyta</taxon>
        <taxon>Magnoliopsida</taxon>
        <taxon>eudicotyledons</taxon>
        <taxon>Gunneridae</taxon>
        <taxon>Pentapetalae</taxon>
        <taxon>asterids</taxon>
        <taxon>lamiids</taxon>
        <taxon>Boraginales</taxon>
        <taxon>Boraginaceae</taxon>
        <taxon>Boraginoideae</taxon>
        <taxon>Lithospermeae</taxon>
        <taxon>Lithospermum</taxon>
    </lineage>
</organism>
<keyword evidence="3" id="KW-1185">Reference proteome</keyword>
<gene>
    <name evidence="2" type="ORF">LIER_35652</name>
</gene>
<comment type="caution">
    <text evidence="2">The sequence shown here is derived from an EMBL/GenBank/DDBJ whole genome shotgun (WGS) entry which is preliminary data.</text>
</comment>
<evidence type="ECO:0000313" key="3">
    <source>
        <dbReference type="Proteomes" id="UP001454036"/>
    </source>
</evidence>
<dbReference type="Proteomes" id="UP001454036">
    <property type="component" value="Unassembled WGS sequence"/>
</dbReference>
<reference evidence="2 3" key="1">
    <citation type="submission" date="2024-01" db="EMBL/GenBank/DDBJ databases">
        <title>The complete chloroplast genome sequence of Lithospermum erythrorhizon: insights into the phylogenetic relationship among Boraginaceae species and the maternal lineages of purple gromwells.</title>
        <authorList>
            <person name="Okada T."/>
            <person name="Watanabe K."/>
        </authorList>
    </citation>
    <scope>NUCLEOTIDE SEQUENCE [LARGE SCALE GENOMIC DNA]</scope>
</reference>
<name>A0AAV3NVS2_LITER</name>
<dbReference type="Pfam" id="PF00078">
    <property type="entry name" value="RVT_1"/>
    <property type="match status" value="1"/>
</dbReference>
<dbReference type="EMBL" id="BAABME010015773">
    <property type="protein sequence ID" value="GAA0142901.1"/>
    <property type="molecule type" value="Genomic_DNA"/>
</dbReference>
<feature type="domain" description="Reverse transcriptase" evidence="1">
    <location>
        <begin position="1"/>
        <end position="185"/>
    </location>
</feature>
<dbReference type="AlphaFoldDB" id="A0AAV3NVS2"/>
<dbReference type="InterPro" id="IPR000477">
    <property type="entry name" value="RT_dom"/>
</dbReference>
<evidence type="ECO:0000313" key="2">
    <source>
        <dbReference type="EMBL" id="GAA0142901.1"/>
    </source>
</evidence>
<proteinExistence type="predicted"/>
<sequence length="232" mass="26060">MAAIKIDMSKAFDRVKWNLLFSLLEKLLFSPHWIQLIRECVTTVQCSVIVNGQTSDTFSPNCGLKQEDPLSPILFAICTEALSSTLHHYQLNNQLKRVSIAKQGPHISQLLLAEDCYFFIHLDHNSVSFSSAINIFCKDAGQITKHHKSIITFSPNTPTPTKSNTLHTLGIIASDTFGSYLGIPLDITTNRRQIFINIVDKIKRKILSWKSKFHNLASRVTLIKSGLQAILV</sequence>
<accession>A0AAV3NVS2</accession>
<protein>
    <recommendedName>
        <fullName evidence="1">Reverse transcriptase domain-containing protein</fullName>
    </recommendedName>
</protein>
<dbReference type="PROSITE" id="PS50878">
    <property type="entry name" value="RT_POL"/>
    <property type="match status" value="1"/>
</dbReference>
<dbReference type="PANTHER" id="PTHR33116">
    <property type="entry name" value="REVERSE TRANSCRIPTASE ZINC-BINDING DOMAIN-CONTAINING PROTEIN-RELATED-RELATED"/>
    <property type="match status" value="1"/>
</dbReference>
<evidence type="ECO:0000259" key="1">
    <source>
        <dbReference type="PROSITE" id="PS50878"/>
    </source>
</evidence>